<dbReference type="AlphaFoldDB" id="A0A3S9MXU8"/>
<organism evidence="2 3">
    <name type="scientific">Nonlabens ponticola</name>
    <dbReference type="NCBI Taxonomy" id="2496866"/>
    <lineage>
        <taxon>Bacteria</taxon>
        <taxon>Pseudomonadati</taxon>
        <taxon>Bacteroidota</taxon>
        <taxon>Flavobacteriia</taxon>
        <taxon>Flavobacteriales</taxon>
        <taxon>Flavobacteriaceae</taxon>
        <taxon>Nonlabens</taxon>
    </lineage>
</organism>
<evidence type="ECO:0000313" key="3">
    <source>
        <dbReference type="Proteomes" id="UP000279600"/>
    </source>
</evidence>
<dbReference type="SUPFAM" id="SSF141072">
    <property type="entry name" value="CalX-like"/>
    <property type="match status" value="1"/>
</dbReference>
<dbReference type="OrthoDB" id="1199648at2"/>
<gene>
    <name evidence="2" type="ORF">EJ995_06825</name>
</gene>
<dbReference type="KEGG" id="noj:EJ995_06825"/>
<proteinExistence type="predicted"/>
<feature type="signal peptide" evidence="1">
    <location>
        <begin position="1"/>
        <end position="17"/>
    </location>
</feature>
<reference evidence="2 3" key="1">
    <citation type="submission" date="2018-12" db="EMBL/GenBank/DDBJ databases">
        <title>Complete genome of Nonlabens sp. MJ115.</title>
        <authorList>
            <person name="Choi H.S."/>
            <person name="Jung J."/>
        </authorList>
    </citation>
    <scope>NUCLEOTIDE SEQUENCE [LARGE SCALE GENOMIC DNA]</scope>
    <source>
        <strain evidence="2 3">MJ115</strain>
    </source>
</reference>
<keyword evidence="1" id="KW-0732">Signal</keyword>
<keyword evidence="3" id="KW-1185">Reference proteome</keyword>
<dbReference type="InterPro" id="IPR038081">
    <property type="entry name" value="CalX-like_sf"/>
</dbReference>
<dbReference type="PROSITE" id="PS51257">
    <property type="entry name" value="PROKAR_LIPOPROTEIN"/>
    <property type="match status" value="1"/>
</dbReference>
<dbReference type="Gene3D" id="2.60.40.2030">
    <property type="match status" value="1"/>
</dbReference>
<evidence type="ECO:0008006" key="4">
    <source>
        <dbReference type="Google" id="ProtNLM"/>
    </source>
</evidence>
<dbReference type="RefSeq" id="WP_126446918.1">
    <property type="nucleotide sequence ID" value="NZ_CP034549.1"/>
</dbReference>
<feature type="chain" id="PRO_5019454964" description="Calx-beta domain-containing protein" evidence="1">
    <location>
        <begin position="18"/>
        <end position="494"/>
    </location>
</feature>
<evidence type="ECO:0000256" key="1">
    <source>
        <dbReference type="SAM" id="SignalP"/>
    </source>
</evidence>
<evidence type="ECO:0000313" key="2">
    <source>
        <dbReference type="EMBL" id="AZQ43959.1"/>
    </source>
</evidence>
<name>A0A3S9MXU8_9FLAO</name>
<sequence length="494" mass="55567">MKAIKIRSFLLLAFCCAAILSCEEDDNGRSFDASQTQFVRFFLQVDSDNNPITAPQIELGSSAVSVFDKSDRFSLKVPVALTSAPLDELVTVNYEVSDNDIDEYTITPDQLTFQGTQLVDTLLIQINERWDADDEPSIVLQLTQASDPNIEIGAPNPDRTNDVLTINLEEVEQVYRISSDSRVEIGSEAGDESIITIEFPNGFLQEDVEDFDPFETQDSNFNFEIEALPVTSENQIQYIFRTLEDFDIDEQTYRANLNLNELSDYEVIGNPGVTLIRGPLSDRDITLNTASQFYDTNDQFYRVYGVHWFDFNQDGECEWNDYNTFTQPVVVDRDDPNAVLGDDNGTADTSDDIYYHAFRVGFKTFLEGRTTNPFNLRRWFTNEGTDEDTSPGLNIVPALEFFPTDGTSSTQGIVLVIDQTIEIGNDSGSELIQISGSGTYNEISPGVFELDFALNATNQQLFGGTRTDEYRLYNIRDFEEPALLTIDCKIPIAL</sequence>
<dbReference type="Proteomes" id="UP000279600">
    <property type="component" value="Chromosome"/>
</dbReference>
<protein>
    <recommendedName>
        <fullName evidence="4">Calx-beta domain-containing protein</fullName>
    </recommendedName>
</protein>
<dbReference type="EMBL" id="CP034549">
    <property type="protein sequence ID" value="AZQ43959.1"/>
    <property type="molecule type" value="Genomic_DNA"/>
</dbReference>
<accession>A0A3S9MXU8</accession>